<keyword evidence="1" id="KW-1133">Transmembrane helix</keyword>
<keyword evidence="1" id="KW-0472">Membrane</keyword>
<proteinExistence type="predicted"/>
<keyword evidence="1" id="KW-0812">Transmembrane</keyword>
<keyword evidence="3" id="KW-1185">Reference proteome</keyword>
<organism evidence="2 3">
    <name type="scientific">Enterococcus phage MDA2</name>
    <dbReference type="NCBI Taxonomy" id="2816459"/>
    <lineage>
        <taxon>Viruses</taxon>
        <taxon>Duplodnaviria</taxon>
        <taxon>Heunggongvirae</taxon>
        <taxon>Uroviricota</taxon>
        <taxon>Caudoviricetes</taxon>
        <taxon>Herelleviridae</taxon>
        <taxon>Brockvirinae</taxon>
        <taxon>Kochikohdavirus</taxon>
        <taxon>Kochikohdavirus mda2</taxon>
    </lineage>
</organism>
<protein>
    <submittedName>
        <fullName evidence="2">Uncharacterized protein</fullName>
    </submittedName>
</protein>
<evidence type="ECO:0000313" key="3">
    <source>
        <dbReference type="Proteomes" id="UP000828118"/>
    </source>
</evidence>
<evidence type="ECO:0000313" key="2">
    <source>
        <dbReference type="EMBL" id="QVW28113.1"/>
    </source>
</evidence>
<sequence length="40" mass="4849">MDTWHLLTSHLDSMIVFFLFVFFNYCKEGLRFPSLHSRLV</sequence>
<feature type="transmembrane region" description="Helical" evidence="1">
    <location>
        <begin position="6"/>
        <end position="26"/>
    </location>
</feature>
<dbReference type="EMBL" id="MW633168">
    <property type="protein sequence ID" value="QVW28113.1"/>
    <property type="molecule type" value="Genomic_DNA"/>
</dbReference>
<accession>A0AAE7RKJ8</accession>
<dbReference type="Proteomes" id="UP000828118">
    <property type="component" value="Segment"/>
</dbReference>
<reference evidence="2 3" key="1">
    <citation type="submission" date="2021-02" db="EMBL/GenBank/DDBJ databases">
        <title>Isolation and Efficacy of Vancomycin Resistant Enterococci-specific Bacteriophages in Wax Moth Larvae Model Galleria mellonella.</title>
        <authorList>
            <person name="El Haddad L."/>
            <person name="Harb C.P."/>
            <person name="Clark J.R."/>
            <person name="Terwilliger A.L."/>
            <person name="Chaftari C."/>
            <person name="Duna M."/>
            <person name="Youssef S."/>
            <person name="Stibich M."/>
            <person name="Maresso A."/>
            <person name="Chemaly R.F."/>
        </authorList>
    </citation>
    <scope>NUCLEOTIDE SEQUENCE [LARGE SCALE GENOMIC DNA]</scope>
</reference>
<evidence type="ECO:0000256" key="1">
    <source>
        <dbReference type="SAM" id="Phobius"/>
    </source>
</evidence>
<name>A0AAE7RKJ8_9CAUD</name>